<proteinExistence type="predicted"/>
<reference evidence="2" key="1">
    <citation type="submission" date="2022-10" db="EMBL/GenBank/DDBJ databases">
        <title>Genome assembly of Pristionchus species.</title>
        <authorList>
            <person name="Yoshida K."/>
            <person name="Sommer R.J."/>
        </authorList>
    </citation>
    <scope>NUCLEOTIDE SEQUENCE [LARGE SCALE GENOMIC DNA]</scope>
    <source>
        <strain evidence="2">RS5460</strain>
    </source>
</reference>
<evidence type="ECO:0000313" key="2">
    <source>
        <dbReference type="Proteomes" id="UP001328107"/>
    </source>
</evidence>
<accession>A0AAN5D751</accession>
<organism evidence="1 2">
    <name type="scientific">Pristionchus mayeri</name>
    <dbReference type="NCBI Taxonomy" id="1317129"/>
    <lineage>
        <taxon>Eukaryota</taxon>
        <taxon>Metazoa</taxon>
        <taxon>Ecdysozoa</taxon>
        <taxon>Nematoda</taxon>
        <taxon>Chromadorea</taxon>
        <taxon>Rhabditida</taxon>
        <taxon>Rhabditina</taxon>
        <taxon>Diplogasteromorpha</taxon>
        <taxon>Diplogasteroidea</taxon>
        <taxon>Neodiplogasteridae</taxon>
        <taxon>Pristionchus</taxon>
    </lineage>
</organism>
<dbReference type="AlphaFoldDB" id="A0AAN5D751"/>
<protein>
    <submittedName>
        <fullName evidence="1">Uncharacterized protein</fullName>
    </submittedName>
</protein>
<feature type="non-terminal residue" evidence="1">
    <location>
        <position position="1"/>
    </location>
</feature>
<comment type="caution">
    <text evidence="1">The sequence shown here is derived from an EMBL/GenBank/DDBJ whole genome shotgun (WGS) entry which is preliminary data.</text>
</comment>
<evidence type="ECO:0000313" key="1">
    <source>
        <dbReference type="EMBL" id="GMR57290.1"/>
    </source>
</evidence>
<feature type="non-terminal residue" evidence="1">
    <location>
        <position position="81"/>
    </location>
</feature>
<name>A0AAN5D751_9BILA</name>
<dbReference type="EMBL" id="BTRK01000006">
    <property type="protein sequence ID" value="GMR57290.1"/>
    <property type="molecule type" value="Genomic_DNA"/>
</dbReference>
<sequence>ILSLASRTTKEFSLIFSNVPRLSDPAAFIAQLAALPVTNIYLGDKCSPFVGLPHSFWTTFLNENLANGSFEWVEARGMNGK</sequence>
<dbReference type="Proteomes" id="UP001328107">
    <property type="component" value="Unassembled WGS sequence"/>
</dbReference>
<keyword evidence="2" id="KW-1185">Reference proteome</keyword>
<gene>
    <name evidence="1" type="ORF">PMAYCL1PPCAC_27485</name>
</gene>